<feature type="compositionally biased region" description="Polar residues" evidence="4">
    <location>
        <begin position="283"/>
        <end position="295"/>
    </location>
</feature>
<dbReference type="AlphaFoldDB" id="A0A507CXT1"/>
<dbReference type="GO" id="GO:0006355">
    <property type="term" value="P:regulation of DNA-templated transcription"/>
    <property type="evidence" value="ECO:0007669"/>
    <property type="project" value="InterPro"/>
</dbReference>
<feature type="region of interest" description="Disordered" evidence="4">
    <location>
        <begin position="685"/>
        <end position="709"/>
    </location>
</feature>
<evidence type="ECO:0000313" key="6">
    <source>
        <dbReference type="Proteomes" id="UP000320333"/>
    </source>
</evidence>
<feature type="region of interest" description="Disordered" evidence="4">
    <location>
        <begin position="419"/>
        <end position="481"/>
    </location>
</feature>
<feature type="compositionally biased region" description="Polar residues" evidence="4">
    <location>
        <begin position="246"/>
        <end position="263"/>
    </location>
</feature>
<evidence type="ECO:0000256" key="4">
    <source>
        <dbReference type="SAM" id="MobiDB-lite"/>
    </source>
</evidence>
<feature type="compositionally biased region" description="Low complexity" evidence="4">
    <location>
        <begin position="421"/>
        <end position="432"/>
    </location>
</feature>
<evidence type="ECO:0008006" key="7">
    <source>
        <dbReference type="Google" id="ProtNLM"/>
    </source>
</evidence>
<feature type="compositionally biased region" description="Low complexity" evidence="4">
    <location>
        <begin position="296"/>
        <end position="310"/>
    </location>
</feature>
<dbReference type="Gene3D" id="1.20.1160.11">
    <property type="entry name" value="Paired amphipathic helix"/>
    <property type="match status" value="1"/>
</dbReference>
<reference evidence="5 6" key="1">
    <citation type="journal article" date="2019" name="Sci. Rep.">
        <title>Comparative genomics of chytrid fungi reveal insights into the obligate biotrophic and pathogenic lifestyle of Synchytrium endobioticum.</title>
        <authorList>
            <person name="van de Vossenberg B.T.L.H."/>
            <person name="Warris S."/>
            <person name="Nguyen H.D.T."/>
            <person name="van Gent-Pelzer M.P.E."/>
            <person name="Joly D.L."/>
            <person name="van de Geest H.C."/>
            <person name="Bonants P.J.M."/>
            <person name="Smith D.S."/>
            <person name="Levesque C.A."/>
            <person name="van der Lee T.A.J."/>
        </authorList>
    </citation>
    <scope>NUCLEOTIDE SEQUENCE [LARGE SCALE GENOMIC DNA]</scope>
    <source>
        <strain evidence="5 6">CBS 675.73</strain>
    </source>
</reference>
<gene>
    <name evidence="5" type="ORF">CcCBS67573_g10433</name>
</gene>
<evidence type="ECO:0000256" key="1">
    <source>
        <dbReference type="ARBA" id="ARBA00004123"/>
    </source>
</evidence>
<dbReference type="PROSITE" id="PS51477">
    <property type="entry name" value="PAH"/>
    <property type="match status" value="1"/>
</dbReference>
<sequence length="709" mass="77270">MTQLPAAKPLSIGAYRFVGNISIGTSVSDILAHVGEVLDAAEAMLQLRRNCLSSGRTGGEVIGIVIKAMSGDVSAETELGVHLPGDGPSELRPQVSGAVMNGEKAASPFLPFVNKVKTSLLEEKGLYKKFLDLLTDFRQLRTTDLKTLASVFQLFHRHKQLLSEFCQHVLQVSAIPTAYFMPRGVHLERFKIPTKPHGSELARNKHFENLRQGPTLAATALSVFDPNGTHSVHLSMTSRMRKPNLSVKTLKTARNNSSASTRNLDGPMSAPLPQRPQRRKDSNASLSSNPPGSTCSSGNESGNGSGNNSEATVPKGFPRRVTRASHGQLSVSGSPVAPLVPETALKPVTRRTRSTPLSVKLISAGPEIDAPSAVLDPSSPCVPKKLNPPCISQFPAIIKLPAPIQRDPTPVPTEIKTLKRTISSASSSSTTSLELEKVVSKRSKTTPKPQSATAHLIQKQSLTEPRVLSKSNQKPKPNLETSILTPYALATRLFEPSIPLPSAPNSSDPPMQKMDRNSIEYIMNAMLNHQCAALFRDSSSESKSTNTSRRTSGANSPPSTITDTASTISLDISPGAQTTSNEMKSESYSKLFNLNRMSERLKAGFYSSHVVFKRDFDGMMANFRERNAFVKRFEEEKMEAGSMNEHVKFSDFEKEELDFELVAAERLERYFANEWTHFFPAITGKRSRGGKGANDVASPLETVAKKSRR</sequence>
<dbReference type="InterPro" id="IPR036600">
    <property type="entry name" value="PAH_sf"/>
</dbReference>
<evidence type="ECO:0000256" key="3">
    <source>
        <dbReference type="PROSITE-ProRule" id="PRU00810"/>
    </source>
</evidence>
<feature type="region of interest" description="Disordered" evidence="4">
    <location>
        <begin position="235"/>
        <end position="315"/>
    </location>
</feature>
<comment type="caution">
    <text evidence="5">The sequence shown here is derived from an EMBL/GenBank/DDBJ whole genome shotgun (WGS) entry which is preliminary data.</text>
</comment>
<keyword evidence="6" id="KW-1185">Reference proteome</keyword>
<protein>
    <recommendedName>
        <fullName evidence="7">Histone deacetylase interacting domain-containing protein</fullName>
    </recommendedName>
</protein>
<name>A0A507CXT1_9FUNG</name>
<organism evidence="5 6">
    <name type="scientific">Chytriomyces confervae</name>
    <dbReference type="NCBI Taxonomy" id="246404"/>
    <lineage>
        <taxon>Eukaryota</taxon>
        <taxon>Fungi</taxon>
        <taxon>Fungi incertae sedis</taxon>
        <taxon>Chytridiomycota</taxon>
        <taxon>Chytridiomycota incertae sedis</taxon>
        <taxon>Chytridiomycetes</taxon>
        <taxon>Chytridiales</taxon>
        <taxon>Chytriomycetaceae</taxon>
        <taxon>Chytriomyces</taxon>
    </lineage>
</organism>
<feature type="region of interest" description="Disordered" evidence="4">
    <location>
        <begin position="536"/>
        <end position="585"/>
    </location>
</feature>
<accession>A0A507CXT1</accession>
<dbReference type="Proteomes" id="UP000320333">
    <property type="component" value="Unassembled WGS sequence"/>
</dbReference>
<evidence type="ECO:0000256" key="2">
    <source>
        <dbReference type="ARBA" id="ARBA00023242"/>
    </source>
</evidence>
<evidence type="ECO:0000313" key="5">
    <source>
        <dbReference type="EMBL" id="TPX43973.1"/>
    </source>
</evidence>
<dbReference type="SUPFAM" id="SSF47762">
    <property type="entry name" value="PAH2 domain"/>
    <property type="match status" value="1"/>
</dbReference>
<comment type="subcellular location">
    <subcellularLocation>
        <location evidence="1 3">Nucleus</location>
    </subcellularLocation>
</comment>
<dbReference type="GO" id="GO:0005634">
    <property type="term" value="C:nucleus"/>
    <property type="evidence" value="ECO:0007669"/>
    <property type="project" value="UniProtKB-SubCell"/>
</dbReference>
<dbReference type="InterPro" id="IPR003822">
    <property type="entry name" value="PAH"/>
</dbReference>
<feature type="compositionally biased region" description="Polar residues" evidence="4">
    <location>
        <begin position="553"/>
        <end position="585"/>
    </location>
</feature>
<feature type="compositionally biased region" description="Polar residues" evidence="4">
    <location>
        <begin position="446"/>
        <end position="481"/>
    </location>
</feature>
<keyword evidence="2 3" id="KW-0539">Nucleus</keyword>
<dbReference type="OrthoDB" id="2121425at2759"/>
<dbReference type="EMBL" id="QEAP01001522">
    <property type="protein sequence ID" value="TPX43973.1"/>
    <property type="molecule type" value="Genomic_DNA"/>
</dbReference>
<dbReference type="Pfam" id="PF02671">
    <property type="entry name" value="PAH"/>
    <property type="match status" value="1"/>
</dbReference>
<feature type="compositionally biased region" description="Low complexity" evidence="4">
    <location>
        <begin position="541"/>
        <end position="552"/>
    </location>
</feature>
<proteinExistence type="predicted"/>